<protein>
    <submittedName>
        <fullName evidence="2">Uncharacterized protein</fullName>
    </submittedName>
</protein>
<comment type="caution">
    <text evidence="2">The sequence shown here is derived from an EMBL/GenBank/DDBJ whole genome shotgun (WGS) entry which is preliminary data.</text>
</comment>
<feature type="region of interest" description="Disordered" evidence="1">
    <location>
        <begin position="20"/>
        <end position="46"/>
    </location>
</feature>
<sequence>MSRNIATEFVHQPARLWRAFTRAGRHPRRGRGSSGQPPSPRFNPRWRVRLFPGPSSSSRRFHPPPAGSSGLCCAAPLVCAAATTLPRPYGPLHQEAMRQDLQRGFWIIPSPVPSRA</sequence>
<dbReference type="RefSeq" id="WP_307403791.1">
    <property type="nucleotide sequence ID" value="NZ_JAUSUX010000044.1"/>
</dbReference>
<accession>A0ABU0B508</accession>
<organism evidence="2 3">
    <name type="scientific">Desulfofundulus luciae</name>
    <dbReference type="NCBI Taxonomy" id="74702"/>
    <lineage>
        <taxon>Bacteria</taxon>
        <taxon>Bacillati</taxon>
        <taxon>Bacillota</taxon>
        <taxon>Clostridia</taxon>
        <taxon>Eubacteriales</taxon>
        <taxon>Peptococcaceae</taxon>
        <taxon>Desulfofundulus</taxon>
    </lineage>
</organism>
<dbReference type="Proteomes" id="UP001225644">
    <property type="component" value="Unassembled WGS sequence"/>
</dbReference>
<evidence type="ECO:0000313" key="2">
    <source>
        <dbReference type="EMBL" id="MDQ0287792.1"/>
    </source>
</evidence>
<name>A0ABU0B508_9FIRM</name>
<evidence type="ECO:0000256" key="1">
    <source>
        <dbReference type="SAM" id="MobiDB-lite"/>
    </source>
</evidence>
<keyword evidence="3" id="KW-1185">Reference proteome</keyword>
<proteinExistence type="predicted"/>
<evidence type="ECO:0000313" key="3">
    <source>
        <dbReference type="Proteomes" id="UP001225644"/>
    </source>
</evidence>
<dbReference type="EMBL" id="JAUSUX010000044">
    <property type="protein sequence ID" value="MDQ0287792.1"/>
    <property type="molecule type" value="Genomic_DNA"/>
</dbReference>
<gene>
    <name evidence="2" type="ORF">J2Z49_002925</name>
</gene>
<reference evidence="2 3" key="1">
    <citation type="submission" date="2023-07" db="EMBL/GenBank/DDBJ databases">
        <title>Genomic Encyclopedia of Type Strains, Phase IV (KMG-IV): sequencing the most valuable type-strain genomes for metagenomic binning, comparative biology and taxonomic classification.</title>
        <authorList>
            <person name="Goeker M."/>
        </authorList>
    </citation>
    <scope>NUCLEOTIDE SEQUENCE [LARGE SCALE GENOMIC DNA]</scope>
    <source>
        <strain evidence="2 3">DSM 12396</strain>
    </source>
</reference>